<protein>
    <submittedName>
        <fullName evidence="2">Phage antirepressor protein</fullName>
    </submittedName>
</protein>
<dbReference type="HOGENOM" id="CLU_046670_0_4_6"/>
<accession>A0A0C4WI06</accession>
<dbReference type="STRING" id="1328314.Achr_20270"/>
<gene>
    <name evidence="2" type="ORF">Achr_20270</name>
</gene>
<dbReference type="PANTHER" id="PTHR36180:SF2">
    <property type="entry name" value="BRO FAMILY PROTEIN"/>
    <property type="match status" value="1"/>
</dbReference>
<evidence type="ECO:0000313" key="3">
    <source>
        <dbReference type="Proteomes" id="UP000068210"/>
    </source>
</evidence>
<sequence>MTQEVQLFNFEKAAVRVVTVDGEPWFVAKDLSDALGYAWNGTARISHVPAEWRGVTSVVTPSGVQDMAVLSEQGMYFFLARSDKPVALPMQKWVAGEVLPSIRKTGSYGGTPRELSRLELLQMALEAEQQRVVLLAANQEQAAKIEALQNLFKEGMSPVQFCKGLNGVNVMRLGHYLESKGWFYNESKSGTRWRVASYARDRYMTEHQQQVFPHGQEPFTAYTPILLRKGAIWLHERYLKGELPMKASWDGQFTHDKTERRVA</sequence>
<dbReference type="RefSeq" id="WP_082045414.1">
    <property type="nucleotide sequence ID" value="NZ_CP010415.1"/>
</dbReference>
<keyword evidence="3" id="KW-1185">Reference proteome</keyword>
<dbReference type="PANTHER" id="PTHR36180">
    <property type="entry name" value="DNA-BINDING PROTEIN-RELATED-RELATED"/>
    <property type="match status" value="1"/>
</dbReference>
<dbReference type="EMBL" id="CP010415">
    <property type="protein sequence ID" value="AJE21478.1"/>
    <property type="molecule type" value="Genomic_DNA"/>
</dbReference>
<dbReference type="SMART" id="SM01040">
    <property type="entry name" value="Bro-N"/>
    <property type="match status" value="1"/>
</dbReference>
<dbReference type="Proteomes" id="UP000068210">
    <property type="component" value="Chromosome"/>
</dbReference>
<dbReference type="Pfam" id="PF02498">
    <property type="entry name" value="Bro-N"/>
    <property type="match status" value="1"/>
</dbReference>
<dbReference type="AlphaFoldDB" id="A0A0C4WI06"/>
<proteinExistence type="predicted"/>
<evidence type="ECO:0000259" key="1">
    <source>
        <dbReference type="PROSITE" id="PS51750"/>
    </source>
</evidence>
<evidence type="ECO:0000313" key="2">
    <source>
        <dbReference type="EMBL" id="AJE21478.1"/>
    </source>
</evidence>
<organism evidence="2 3">
    <name type="scientific">Azotobacter chroococcum NCIMB 8003</name>
    <dbReference type="NCBI Taxonomy" id="1328314"/>
    <lineage>
        <taxon>Bacteria</taxon>
        <taxon>Pseudomonadati</taxon>
        <taxon>Pseudomonadota</taxon>
        <taxon>Gammaproteobacteria</taxon>
        <taxon>Pseudomonadales</taxon>
        <taxon>Pseudomonadaceae</taxon>
        <taxon>Azotobacter</taxon>
    </lineage>
</organism>
<name>A0A0C4WI06_9GAMM</name>
<dbReference type="PROSITE" id="PS51750">
    <property type="entry name" value="BRO_N"/>
    <property type="match status" value="1"/>
</dbReference>
<reference evidence="2 3" key="1">
    <citation type="journal article" date="2015" name="PLoS ONE">
        <title>Azotobacter Genomes: The Genome of Azotobacter chroococcum NCIMB 8003 (ATCC 4412).</title>
        <authorList>
            <person name="Robson R.L."/>
            <person name="Jones R."/>
            <person name="Robson R.M."/>
            <person name="Schwartz A."/>
            <person name="Richardson T.H."/>
        </authorList>
    </citation>
    <scope>NUCLEOTIDE SEQUENCE [LARGE SCALE GENOMIC DNA]</scope>
    <source>
        <strain evidence="2 3">NCIMB 8003</strain>
    </source>
</reference>
<dbReference type="InterPro" id="IPR003497">
    <property type="entry name" value="BRO_N_domain"/>
</dbReference>
<feature type="domain" description="Bro-N" evidence="1">
    <location>
        <begin position="2"/>
        <end position="106"/>
    </location>
</feature>
<dbReference type="KEGG" id="acx:Achr_20270"/>